<dbReference type="GO" id="GO:0016757">
    <property type="term" value="F:glycosyltransferase activity"/>
    <property type="evidence" value="ECO:0007669"/>
    <property type="project" value="UniProtKB-KW"/>
</dbReference>
<protein>
    <submittedName>
        <fullName evidence="5">GT2 family glycosyltransferase</fullName>
    </submittedName>
</protein>
<dbReference type="RefSeq" id="WP_106178669.1">
    <property type="nucleotide sequence ID" value="NZ_PVNH01000004.1"/>
</dbReference>
<evidence type="ECO:0000313" key="6">
    <source>
        <dbReference type="Proteomes" id="UP000238362"/>
    </source>
</evidence>
<dbReference type="AlphaFoldDB" id="A0A2T0LX56"/>
<name>A0A2T0LX56_9PSEU</name>
<keyword evidence="2" id="KW-0328">Glycosyltransferase</keyword>
<dbReference type="Proteomes" id="UP000238362">
    <property type="component" value="Unassembled WGS sequence"/>
</dbReference>
<dbReference type="InterPro" id="IPR029044">
    <property type="entry name" value="Nucleotide-diphossugar_trans"/>
</dbReference>
<dbReference type="PANTHER" id="PTHR43685">
    <property type="entry name" value="GLYCOSYLTRANSFERASE"/>
    <property type="match status" value="1"/>
</dbReference>
<evidence type="ECO:0000313" key="5">
    <source>
        <dbReference type="EMBL" id="PRX48606.1"/>
    </source>
</evidence>
<evidence type="ECO:0000256" key="2">
    <source>
        <dbReference type="ARBA" id="ARBA00022676"/>
    </source>
</evidence>
<dbReference type="InterPro" id="IPR050834">
    <property type="entry name" value="Glycosyltransf_2"/>
</dbReference>
<accession>A0A2T0LX56</accession>
<dbReference type="PANTHER" id="PTHR43685:SF5">
    <property type="entry name" value="GLYCOSYLTRANSFERASE EPSE-RELATED"/>
    <property type="match status" value="1"/>
</dbReference>
<comment type="caution">
    <text evidence="5">The sequence shown here is derived from an EMBL/GenBank/DDBJ whole genome shotgun (WGS) entry which is preliminary data.</text>
</comment>
<proteinExistence type="inferred from homology"/>
<dbReference type="SUPFAM" id="SSF53448">
    <property type="entry name" value="Nucleotide-diphospho-sugar transferases"/>
    <property type="match status" value="1"/>
</dbReference>
<dbReference type="Gene3D" id="3.90.550.10">
    <property type="entry name" value="Spore Coat Polysaccharide Biosynthesis Protein SpsA, Chain A"/>
    <property type="match status" value="1"/>
</dbReference>
<dbReference type="OrthoDB" id="9787979at2"/>
<gene>
    <name evidence="5" type="ORF">B0I33_104423</name>
</gene>
<evidence type="ECO:0000256" key="3">
    <source>
        <dbReference type="ARBA" id="ARBA00022679"/>
    </source>
</evidence>
<dbReference type="EMBL" id="PVNH01000004">
    <property type="protein sequence ID" value="PRX48606.1"/>
    <property type="molecule type" value="Genomic_DNA"/>
</dbReference>
<dbReference type="Pfam" id="PF00535">
    <property type="entry name" value="Glycos_transf_2"/>
    <property type="match status" value="1"/>
</dbReference>
<organism evidence="5 6">
    <name type="scientific">Prauserella shujinwangii</name>
    <dbReference type="NCBI Taxonomy" id="1453103"/>
    <lineage>
        <taxon>Bacteria</taxon>
        <taxon>Bacillati</taxon>
        <taxon>Actinomycetota</taxon>
        <taxon>Actinomycetes</taxon>
        <taxon>Pseudonocardiales</taxon>
        <taxon>Pseudonocardiaceae</taxon>
        <taxon>Prauserella</taxon>
    </lineage>
</organism>
<reference evidence="5 6" key="1">
    <citation type="submission" date="2018-03" db="EMBL/GenBank/DDBJ databases">
        <title>Genomic Encyclopedia of Type Strains, Phase III (KMG-III): the genomes of soil and plant-associated and newly described type strains.</title>
        <authorList>
            <person name="Whitman W."/>
        </authorList>
    </citation>
    <scope>NUCLEOTIDE SEQUENCE [LARGE SCALE GENOMIC DNA]</scope>
    <source>
        <strain evidence="5 6">CGMCC 4.7125</strain>
    </source>
</reference>
<feature type="domain" description="Glycosyltransferase 2-like" evidence="4">
    <location>
        <begin position="7"/>
        <end position="162"/>
    </location>
</feature>
<comment type="similarity">
    <text evidence="1">Belongs to the glycosyltransferase 2 family.</text>
</comment>
<evidence type="ECO:0000256" key="1">
    <source>
        <dbReference type="ARBA" id="ARBA00006739"/>
    </source>
</evidence>
<sequence>MTGPRTTVVIATRDRAGELARSLGMLSALRPRPPIVVVDNASTDDTGARALREFPHARLIRLPRNAGAAARNVGVRAADTPFVAFSDDDSWWAADALPRAEVLFDAYPRLGLLAARTLVGPGEKPDPVCAEMAASPLGKPADLPGPLVLGFLACSAIVRRAAFLDAGGFSPVLHFAAEEKLLSYDLAARGWALCYADEIVAHHHPSSTRPPSAWRHRLERRNNALITWMRRPPAECVRAARPLVRDPRAAASALRRLPRALAARDPLPGAVETQVRELERR</sequence>
<dbReference type="InterPro" id="IPR001173">
    <property type="entry name" value="Glyco_trans_2-like"/>
</dbReference>
<evidence type="ECO:0000259" key="4">
    <source>
        <dbReference type="Pfam" id="PF00535"/>
    </source>
</evidence>
<keyword evidence="3 5" id="KW-0808">Transferase</keyword>
<keyword evidence="6" id="KW-1185">Reference proteome</keyword>